<keyword evidence="7 9" id="KW-0808">Transferase</keyword>
<dbReference type="Proteomes" id="UP001157114">
    <property type="component" value="Unassembled WGS sequence"/>
</dbReference>
<dbReference type="InterPro" id="IPR007229">
    <property type="entry name" value="Nic_PRibTrfase-Fam"/>
</dbReference>
<dbReference type="Pfam" id="PF04095">
    <property type="entry name" value="NAPRTase"/>
    <property type="match status" value="1"/>
</dbReference>
<evidence type="ECO:0000256" key="5">
    <source>
        <dbReference type="ARBA" id="ARBA00022598"/>
    </source>
</evidence>
<keyword evidence="4" id="KW-0597">Phosphoprotein</keyword>
<dbReference type="SUPFAM" id="SSF51690">
    <property type="entry name" value="Nicotinate/Quinolinate PRTase C-terminal domain-like"/>
    <property type="match status" value="1"/>
</dbReference>
<keyword evidence="6 9" id="KW-0662">Pyridine nucleotide biosynthesis</keyword>
<dbReference type="NCBIfam" id="TIGR01513">
    <property type="entry name" value="NAPRTase_put"/>
    <property type="match status" value="1"/>
</dbReference>
<comment type="catalytic activity">
    <reaction evidence="8 9">
        <text>5-phospho-alpha-D-ribose 1-diphosphate + nicotinate + ATP + H2O = nicotinate beta-D-ribonucleotide + ADP + phosphate + diphosphate</text>
        <dbReference type="Rhea" id="RHEA:36163"/>
        <dbReference type="ChEBI" id="CHEBI:15377"/>
        <dbReference type="ChEBI" id="CHEBI:30616"/>
        <dbReference type="ChEBI" id="CHEBI:32544"/>
        <dbReference type="ChEBI" id="CHEBI:33019"/>
        <dbReference type="ChEBI" id="CHEBI:43474"/>
        <dbReference type="ChEBI" id="CHEBI:57502"/>
        <dbReference type="ChEBI" id="CHEBI:58017"/>
        <dbReference type="ChEBI" id="CHEBI:456216"/>
        <dbReference type="EC" id="6.3.4.21"/>
    </reaction>
</comment>
<keyword evidence="13" id="KW-0328">Glycosyltransferase</keyword>
<protein>
    <recommendedName>
        <fullName evidence="3 9">Nicotinate phosphoribosyltransferase</fullName>
        <ecNumber evidence="3 9">6.3.4.21</ecNumber>
    </recommendedName>
</protein>
<dbReference type="SUPFAM" id="SSF54675">
    <property type="entry name" value="Nicotinate/Quinolinate PRTase N-terminal domain-like"/>
    <property type="match status" value="1"/>
</dbReference>
<evidence type="ECO:0000313" key="14">
    <source>
        <dbReference type="Proteomes" id="UP001157114"/>
    </source>
</evidence>
<evidence type="ECO:0000256" key="9">
    <source>
        <dbReference type="RuleBase" id="RU365100"/>
    </source>
</evidence>
<proteinExistence type="inferred from homology"/>
<reference evidence="13 14" key="1">
    <citation type="submission" date="2023-03" db="EMBL/GenBank/DDBJ databases">
        <title>Draft genome sequence of the bacteria which degrade cell wall of Tricholomamatutake.</title>
        <authorList>
            <person name="Konishi Y."/>
            <person name="Fukuta Y."/>
            <person name="Shirasaka N."/>
        </authorList>
    </citation>
    <scope>NUCLEOTIDE SEQUENCE [LARGE SCALE GENOMIC DNA]</scope>
    <source>
        <strain evidence="14">mu1</strain>
    </source>
</reference>
<dbReference type="EMBL" id="BSSQ01000006">
    <property type="protein sequence ID" value="GLX67384.1"/>
    <property type="molecule type" value="Genomic_DNA"/>
</dbReference>
<sequence length="481" mass="54074">MDGMNNLTLHTDKYQINMMYAHWKNGTDGEGAVFEAFFRKLPFGNGYAVFAGLERIVDFIRHLKFGEEELAYLAQQEENYDSGFLECLRRFQFKGNVHAVEEGTLVFPNEPIVRVEGTIFETQLVETALLNFMNYQTLIATKASRIKQVANGDILLEFGTRRAQEADAAVWGARASYIAGFHATSNMHAGMMFGIPTKGTHAHSWVQGHESEEEAFLAYAKALPDGVTLLVDTYDTLRSGVPNAIKTARYLESIGKRLGGIRLDSGDLAYLSKEARKLLDSAGLQDAKIVASNDLDETLIFNLKAQGAKIDTWGVGTQLITAADQPSLGGVYKLTAREKNGEYIPVIKISANPEKVSAPGKKDVYRIMNKTTGLAEADYMTLHDETDVRDGERIKLFDPVHPYIHRYMSNYEAVPLLKPIVVEGEIVYELPPLEEIRNYHERQLAIFRPEILRKLNPDLYPVHLSERAWQVKMDLIKAHQE</sequence>
<gene>
    <name evidence="13" type="primary">pncB</name>
    <name evidence="13" type="ORF">MU1_17290</name>
</gene>
<dbReference type="NCBIfam" id="NF009131">
    <property type="entry name" value="PRK12484.1"/>
    <property type="match status" value="1"/>
</dbReference>
<organism evidence="13 14">
    <name type="scientific">Paenibacillus glycanilyticus</name>
    <dbReference type="NCBI Taxonomy" id="126569"/>
    <lineage>
        <taxon>Bacteria</taxon>
        <taxon>Bacillati</taxon>
        <taxon>Bacillota</taxon>
        <taxon>Bacilli</taxon>
        <taxon>Bacillales</taxon>
        <taxon>Paenibacillaceae</taxon>
        <taxon>Paenibacillus</taxon>
    </lineage>
</organism>
<dbReference type="PANTHER" id="PTHR11098:SF1">
    <property type="entry name" value="NICOTINATE PHOSPHORIBOSYLTRANSFERASE"/>
    <property type="match status" value="1"/>
</dbReference>
<keyword evidence="5 9" id="KW-0436">Ligase</keyword>
<dbReference type="InterPro" id="IPR040727">
    <property type="entry name" value="NAPRTase_N"/>
</dbReference>
<evidence type="ECO:0000256" key="2">
    <source>
        <dbReference type="ARBA" id="ARBA00010897"/>
    </source>
</evidence>
<dbReference type="Pfam" id="PF17956">
    <property type="entry name" value="NAPRTase_C"/>
    <property type="match status" value="1"/>
</dbReference>
<comment type="caution">
    <text evidence="13">The sequence shown here is derived from an EMBL/GenBank/DDBJ whole genome shotgun (WGS) entry which is preliminary data.</text>
</comment>
<dbReference type="Pfam" id="PF17767">
    <property type="entry name" value="NAPRTase_N"/>
    <property type="match status" value="1"/>
</dbReference>
<evidence type="ECO:0000256" key="6">
    <source>
        <dbReference type="ARBA" id="ARBA00022642"/>
    </source>
</evidence>
<evidence type="ECO:0000256" key="3">
    <source>
        <dbReference type="ARBA" id="ARBA00013236"/>
    </source>
</evidence>
<dbReference type="PANTHER" id="PTHR11098">
    <property type="entry name" value="NICOTINATE PHOSPHORIBOSYLTRANSFERASE"/>
    <property type="match status" value="1"/>
</dbReference>
<dbReference type="NCBIfam" id="NF006694">
    <property type="entry name" value="PRK09243.1-1"/>
    <property type="match status" value="1"/>
</dbReference>
<dbReference type="InterPro" id="IPR006405">
    <property type="entry name" value="Nic_PRibTrfase_pncB"/>
</dbReference>
<name>A0ABQ6G8U6_9BACL</name>
<evidence type="ECO:0000256" key="4">
    <source>
        <dbReference type="ARBA" id="ARBA00022553"/>
    </source>
</evidence>
<feature type="domain" description="Nicotinate phosphoribosyltransferase C-terminal" evidence="12">
    <location>
        <begin position="361"/>
        <end position="472"/>
    </location>
</feature>
<dbReference type="CDD" id="cd01570">
    <property type="entry name" value="NAPRTase_A"/>
    <property type="match status" value="1"/>
</dbReference>
<dbReference type="PIRSF" id="PIRSF000484">
    <property type="entry name" value="NAPRT"/>
    <property type="match status" value="1"/>
</dbReference>
<feature type="domain" description="Nicotinate/nicotinamide phosphoribosyltransferase" evidence="10">
    <location>
        <begin position="156"/>
        <end position="349"/>
    </location>
</feature>
<dbReference type="InterPro" id="IPR041525">
    <property type="entry name" value="N/Namide_PRibTrfase"/>
</dbReference>
<evidence type="ECO:0000256" key="7">
    <source>
        <dbReference type="ARBA" id="ARBA00022679"/>
    </source>
</evidence>
<evidence type="ECO:0000313" key="13">
    <source>
        <dbReference type="EMBL" id="GLX67384.1"/>
    </source>
</evidence>
<dbReference type="InterPro" id="IPR041619">
    <property type="entry name" value="NAPRTase_C"/>
</dbReference>
<evidence type="ECO:0000256" key="1">
    <source>
        <dbReference type="ARBA" id="ARBA00004952"/>
    </source>
</evidence>
<comment type="pathway">
    <text evidence="1 9">Cofactor biosynthesis; NAD(+) biosynthesis; nicotinate D-ribonucleotide from nicotinate: step 1/1.</text>
</comment>
<dbReference type="InterPro" id="IPR013785">
    <property type="entry name" value="Aldolase_TIM"/>
</dbReference>
<keyword evidence="14" id="KW-1185">Reference proteome</keyword>
<dbReference type="InterPro" id="IPR036068">
    <property type="entry name" value="Nicotinate_pribotase-like_C"/>
</dbReference>
<evidence type="ECO:0000256" key="8">
    <source>
        <dbReference type="ARBA" id="ARBA00048668"/>
    </source>
</evidence>
<dbReference type="NCBIfam" id="NF006695">
    <property type="entry name" value="PRK09243.1-2"/>
    <property type="match status" value="1"/>
</dbReference>
<evidence type="ECO:0000259" key="12">
    <source>
        <dbReference type="Pfam" id="PF17956"/>
    </source>
</evidence>
<dbReference type="Gene3D" id="3.20.140.10">
    <property type="entry name" value="nicotinate phosphoribosyltransferase"/>
    <property type="match status" value="1"/>
</dbReference>
<accession>A0ABQ6G8U6</accession>
<feature type="domain" description="Nicotinate phosphoribosyltransferase N-terminal" evidence="11">
    <location>
        <begin position="9"/>
        <end position="134"/>
    </location>
</feature>
<evidence type="ECO:0000259" key="10">
    <source>
        <dbReference type="Pfam" id="PF04095"/>
    </source>
</evidence>
<comment type="PTM">
    <text evidence="9">Transiently phosphorylated on a His residue during the reaction cycle. Phosphorylation strongly increases the affinity for substrates and increases the rate of nicotinate D-ribonucleotide production. Dephosphorylation regenerates the low-affinity form of the enzyme, leading to product release.</text>
</comment>
<evidence type="ECO:0000259" key="11">
    <source>
        <dbReference type="Pfam" id="PF17767"/>
    </source>
</evidence>
<comment type="similarity">
    <text evidence="2 9">Belongs to the NAPRTase family.</text>
</comment>
<dbReference type="Gene3D" id="3.20.20.70">
    <property type="entry name" value="Aldolase class I"/>
    <property type="match status" value="1"/>
</dbReference>
<dbReference type="GO" id="GO:0016757">
    <property type="term" value="F:glycosyltransferase activity"/>
    <property type="evidence" value="ECO:0007669"/>
    <property type="project" value="UniProtKB-KW"/>
</dbReference>
<comment type="function">
    <text evidence="9">Catalyzes the first step in the biosynthesis of NAD from nicotinic acid, the ATP-dependent synthesis of beta-nicotinate D-ribonucleotide from nicotinate and 5-phospho-D-ribose 1-phosphate.</text>
</comment>
<dbReference type="EC" id="6.3.4.21" evidence="3 9"/>